<dbReference type="EC" id="2.5.1.17" evidence="3 14"/>
<dbReference type="RefSeq" id="WP_035171963.1">
    <property type="nucleotide sequence ID" value="NZ_CP046131.1"/>
</dbReference>
<organism evidence="16">
    <name type="scientific">Lactobacillus delbrueckii subsp. lactis</name>
    <dbReference type="NCBI Taxonomy" id="29397"/>
    <lineage>
        <taxon>Bacteria</taxon>
        <taxon>Bacillati</taxon>
        <taxon>Bacillota</taxon>
        <taxon>Bacilli</taxon>
        <taxon>Lactobacillales</taxon>
        <taxon>Lactobacillaceae</taxon>
        <taxon>Lactobacillus</taxon>
    </lineage>
</organism>
<dbReference type="GO" id="GO:0009236">
    <property type="term" value="P:cobalamin biosynthetic process"/>
    <property type="evidence" value="ECO:0007669"/>
    <property type="project" value="UniProtKB-UniRule"/>
</dbReference>
<protein>
    <recommendedName>
        <fullName evidence="4 14">Corrinoid adenosyltransferase</fullName>
        <ecNumber evidence="3 14">2.5.1.17</ecNumber>
    </recommendedName>
    <alternativeName>
        <fullName evidence="9 14">Cob(II)alamin adenosyltransferase</fullName>
    </alternativeName>
    <alternativeName>
        <fullName evidence="11 14">Cob(II)yrinic acid a,c-diamide adenosyltransferase</fullName>
    </alternativeName>
    <alternativeName>
        <fullName evidence="10 14">Cobinamide/cobalamin adenosyltransferase</fullName>
    </alternativeName>
</protein>
<sequence length="187" mass="21214">MLKVYTKVGDQGKTKQVTGKMVAKYDPQIQTLGALDELQSWLGVTVANLSPACQGLEEKLIKLEREMYELQADLVVKRHHTITLAEVTYMEEQIDTWTEELPEMKEFILPGGSKTSANLQYARALARTSERVCVLYADESGEVKSDSLKYLNRLSDYLFVMARYANLLEGVADVKSKPARPRRRPKK</sequence>
<keyword evidence="6 14" id="KW-0808">Transferase</keyword>
<evidence type="ECO:0000256" key="4">
    <source>
        <dbReference type="ARBA" id="ARBA00020963"/>
    </source>
</evidence>
<evidence type="ECO:0000256" key="5">
    <source>
        <dbReference type="ARBA" id="ARBA00022573"/>
    </source>
</evidence>
<dbReference type="GO" id="GO:0005524">
    <property type="term" value="F:ATP binding"/>
    <property type="evidence" value="ECO:0007669"/>
    <property type="project" value="UniProtKB-UniRule"/>
</dbReference>
<dbReference type="InterPro" id="IPR029499">
    <property type="entry name" value="PduO-typ"/>
</dbReference>
<proteinExistence type="inferred from homology"/>
<dbReference type="AlphaFoldDB" id="A0A3G6JFX8"/>
<keyword evidence="7 14" id="KW-0547">Nucleotide-binding</keyword>
<comment type="catalytic activity">
    <reaction evidence="13 14">
        <text>2 cob(II)alamin + reduced [electron-transfer flavoprotein] + 2 ATP = 2 adenosylcob(III)alamin + 2 triphosphate + oxidized [electron-transfer flavoprotein] + 3 H(+)</text>
        <dbReference type="Rhea" id="RHEA:28671"/>
        <dbReference type="Rhea" id="RHEA-COMP:10685"/>
        <dbReference type="Rhea" id="RHEA-COMP:10686"/>
        <dbReference type="ChEBI" id="CHEBI:15378"/>
        <dbReference type="ChEBI" id="CHEBI:16304"/>
        <dbReference type="ChEBI" id="CHEBI:18036"/>
        <dbReference type="ChEBI" id="CHEBI:18408"/>
        <dbReference type="ChEBI" id="CHEBI:30616"/>
        <dbReference type="ChEBI" id="CHEBI:57692"/>
        <dbReference type="ChEBI" id="CHEBI:58307"/>
        <dbReference type="EC" id="2.5.1.17"/>
    </reaction>
</comment>
<comment type="catalytic activity">
    <reaction evidence="12 14">
        <text>2 cob(II)yrinate a,c diamide + reduced [electron-transfer flavoprotein] + 2 ATP = 2 adenosylcob(III)yrinate a,c-diamide + 2 triphosphate + oxidized [electron-transfer flavoprotein] + 3 H(+)</text>
        <dbReference type="Rhea" id="RHEA:11528"/>
        <dbReference type="Rhea" id="RHEA-COMP:10685"/>
        <dbReference type="Rhea" id="RHEA-COMP:10686"/>
        <dbReference type="ChEBI" id="CHEBI:15378"/>
        <dbReference type="ChEBI" id="CHEBI:18036"/>
        <dbReference type="ChEBI" id="CHEBI:30616"/>
        <dbReference type="ChEBI" id="CHEBI:57692"/>
        <dbReference type="ChEBI" id="CHEBI:58307"/>
        <dbReference type="ChEBI" id="CHEBI:58503"/>
        <dbReference type="ChEBI" id="CHEBI:58537"/>
        <dbReference type="EC" id="2.5.1.17"/>
    </reaction>
</comment>
<dbReference type="SUPFAM" id="SSF89028">
    <property type="entry name" value="Cobalamin adenosyltransferase-like"/>
    <property type="match status" value="1"/>
</dbReference>
<evidence type="ECO:0000256" key="12">
    <source>
        <dbReference type="ARBA" id="ARBA00048555"/>
    </source>
</evidence>
<evidence type="ECO:0000256" key="11">
    <source>
        <dbReference type="ARBA" id="ARBA00033354"/>
    </source>
</evidence>
<dbReference type="NCBIfam" id="TIGR00636">
    <property type="entry name" value="PduO_Nterm"/>
    <property type="match status" value="1"/>
</dbReference>
<evidence type="ECO:0000256" key="9">
    <source>
        <dbReference type="ARBA" id="ARBA00031529"/>
    </source>
</evidence>
<dbReference type="PANTHER" id="PTHR12213:SF0">
    <property type="entry name" value="CORRINOID ADENOSYLTRANSFERASE MMAB"/>
    <property type="match status" value="1"/>
</dbReference>
<dbReference type="InterPro" id="IPR036451">
    <property type="entry name" value="CblAdoTrfase-like_sf"/>
</dbReference>
<evidence type="ECO:0000256" key="7">
    <source>
        <dbReference type="ARBA" id="ARBA00022741"/>
    </source>
</evidence>
<evidence type="ECO:0000256" key="1">
    <source>
        <dbReference type="ARBA" id="ARBA00005121"/>
    </source>
</evidence>
<dbReference type="PANTHER" id="PTHR12213">
    <property type="entry name" value="CORRINOID ADENOSYLTRANSFERASE"/>
    <property type="match status" value="1"/>
</dbReference>
<evidence type="ECO:0000256" key="10">
    <source>
        <dbReference type="ARBA" id="ARBA00033334"/>
    </source>
</evidence>
<accession>A0A3G6JFX8</accession>
<evidence type="ECO:0000256" key="13">
    <source>
        <dbReference type="ARBA" id="ARBA00048692"/>
    </source>
</evidence>
<dbReference type="Gene3D" id="1.20.1200.10">
    <property type="entry name" value="Cobalamin adenosyltransferase-like"/>
    <property type="match status" value="1"/>
</dbReference>
<feature type="domain" description="Cobalamin adenosyltransferase-like" evidence="15">
    <location>
        <begin position="4"/>
        <end position="165"/>
    </location>
</feature>
<keyword evidence="5 14" id="KW-0169">Cobalamin biosynthesis</keyword>
<dbReference type="InterPro" id="IPR016030">
    <property type="entry name" value="CblAdoTrfase-like"/>
</dbReference>
<evidence type="ECO:0000256" key="8">
    <source>
        <dbReference type="ARBA" id="ARBA00022840"/>
    </source>
</evidence>
<evidence type="ECO:0000256" key="6">
    <source>
        <dbReference type="ARBA" id="ARBA00022679"/>
    </source>
</evidence>
<reference evidence="16" key="1">
    <citation type="submission" date="2018-07" db="EMBL/GenBank/DDBJ databases">
        <authorList>
            <person name="Somerville V."/>
        </authorList>
    </citation>
    <scope>NUCLEOTIDE SEQUENCE</scope>
    <source>
        <strain evidence="16">NWC_2_2</strain>
    </source>
</reference>
<comment type="pathway">
    <text evidence="1 14">Cofactor biosynthesis; adenosylcobalamin biosynthesis; adenosylcobalamin from cob(II)yrinate a,c-diamide: step 2/7.</text>
</comment>
<evidence type="ECO:0000256" key="2">
    <source>
        <dbReference type="ARBA" id="ARBA00007487"/>
    </source>
</evidence>
<evidence type="ECO:0000256" key="3">
    <source>
        <dbReference type="ARBA" id="ARBA00012454"/>
    </source>
</evidence>
<dbReference type="UniPathway" id="UPA00148">
    <property type="reaction ID" value="UER00233"/>
</dbReference>
<evidence type="ECO:0000259" key="15">
    <source>
        <dbReference type="Pfam" id="PF01923"/>
    </source>
</evidence>
<keyword evidence="8 14" id="KW-0067">ATP-binding</keyword>
<dbReference type="GO" id="GO:0008817">
    <property type="term" value="F:corrinoid adenosyltransferase activity"/>
    <property type="evidence" value="ECO:0007669"/>
    <property type="project" value="UniProtKB-UniRule"/>
</dbReference>
<name>A0A3G6JFX8_LACDL</name>
<gene>
    <name evidence="16" type="ORF">DQL93_11230</name>
</gene>
<dbReference type="Pfam" id="PF01923">
    <property type="entry name" value="Cob_adeno_trans"/>
    <property type="match status" value="1"/>
</dbReference>
<evidence type="ECO:0000256" key="14">
    <source>
        <dbReference type="RuleBase" id="RU366026"/>
    </source>
</evidence>
<comment type="similarity">
    <text evidence="2 14">Belongs to the Cob(I)alamin adenosyltransferase family.</text>
</comment>
<dbReference type="EMBL" id="CP031023">
    <property type="protein sequence ID" value="AZA16959.1"/>
    <property type="molecule type" value="Genomic_DNA"/>
</dbReference>
<evidence type="ECO:0000313" key="16">
    <source>
        <dbReference type="EMBL" id="AZA16959.1"/>
    </source>
</evidence>